<reference evidence="1 2" key="1">
    <citation type="submission" date="2016-06" db="EMBL/GenBank/DDBJ databases">
        <authorList>
            <person name="Kjaerup R.B."/>
            <person name="Dalgaard T.S."/>
            <person name="Juul-Madsen H.R."/>
        </authorList>
    </citation>
    <scope>NUCLEOTIDE SEQUENCE [LARGE SCALE GENOMIC DNA]</scope>
    <source>
        <strain evidence="1 2">1165133.8</strain>
    </source>
</reference>
<evidence type="ECO:0000313" key="1">
    <source>
        <dbReference type="EMBL" id="OBK24179.1"/>
    </source>
</evidence>
<evidence type="ECO:0008006" key="3">
    <source>
        <dbReference type="Google" id="ProtNLM"/>
    </source>
</evidence>
<gene>
    <name evidence="1" type="ORF">A5634_04140</name>
</gene>
<dbReference type="EMBL" id="LZLS01000159">
    <property type="protein sequence ID" value="OBK24179.1"/>
    <property type="molecule type" value="Genomic_DNA"/>
</dbReference>
<evidence type="ECO:0000313" key="2">
    <source>
        <dbReference type="Proteomes" id="UP000093928"/>
    </source>
</evidence>
<dbReference type="SUPFAM" id="SSF46689">
    <property type="entry name" value="Homeodomain-like"/>
    <property type="match status" value="1"/>
</dbReference>
<name>A0A1A3NT09_MYCAS</name>
<dbReference type="Gene3D" id="1.10.357.10">
    <property type="entry name" value="Tetracycline Repressor, domain 2"/>
    <property type="match status" value="1"/>
</dbReference>
<dbReference type="Proteomes" id="UP000093928">
    <property type="component" value="Unassembled WGS sequence"/>
</dbReference>
<organism evidence="1 2">
    <name type="scientific">Mycobacterium asiaticum</name>
    <dbReference type="NCBI Taxonomy" id="1790"/>
    <lineage>
        <taxon>Bacteria</taxon>
        <taxon>Bacillati</taxon>
        <taxon>Actinomycetota</taxon>
        <taxon>Actinomycetes</taxon>
        <taxon>Mycobacteriales</taxon>
        <taxon>Mycobacteriaceae</taxon>
        <taxon>Mycobacterium</taxon>
    </lineage>
</organism>
<comment type="caution">
    <text evidence="1">The sequence shown here is derived from an EMBL/GenBank/DDBJ whole genome shotgun (WGS) entry which is preliminary data.</text>
</comment>
<sequence>MIRTQRPAAGPRTVSHSDWAVGASAHSHTASHTAGQIASHAAGQIAEIINAAERFIADAGIEALTIRELSIATGFPAASIRQLCGSRAALIGATWLRAYRRFLSLLTSLVEETDGSANEKAFAAAEASVLYRRQYPRSAALLEAVQRDDLSRRPQPTDVARQLREVDDQFVDIMRRLSLLVWDRDDTDSIAVMSACVIDLPKRILGRHECHGSYFVREYVREAVRGVLDCGPPTDARQRADAPALMLSRRQRMEGLIHHSEKVG</sequence>
<dbReference type="InterPro" id="IPR009057">
    <property type="entry name" value="Homeodomain-like_sf"/>
</dbReference>
<dbReference type="AlphaFoldDB" id="A0A1A3NT09"/>
<accession>A0A1A3NT09</accession>
<protein>
    <recommendedName>
        <fullName evidence="3">HTH tetR-type domain-containing protein</fullName>
    </recommendedName>
</protein>
<proteinExistence type="predicted"/>